<proteinExistence type="predicted"/>
<protein>
    <submittedName>
        <fullName evidence="2">Uncharacterized protein</fullName>
    </submittedName>
</protein>
<reference evidence="2" key="2">
    <citation type="journal article" date="2015" name="Data Brief">
        <title>Shoot transcriptome of the giant reed, Arundo donax.</title>
        <authorList>
            <person name="Barrero R.A."/>
            <person name="Guerrero F.D."/>
            <person name="Moolhuijzen P."/>
            <person name="Goolsby J.A."/>
            <person name="Tidwell J."/>
            <person name="Bellgard S.E."/>
            <person name="Bellgard M.I."/>
        </authorList>
    </citation>
    <scope>NUCLEOTIDE SEQUENCE</scope>
    <source>
        <tissue evidence="2">Shoot tissue taken approximately 20 cm above the soil surface</tissue>
    </source>
</reference>
<organism evidence="2">
    <name type="scientific">Arundo donax</name>
    <name type="common">Giant reed</name>
    <name type="synonym">Donax arundinaceus</name>
    <dbReference type="NCBI Taxonomy" id="35708"/>
    <lineage>
        <taxon>Eukaryota</taxon>
        <taxon>Viridiplantae</taxon>
        <taxon>Streptophyta</taxon>
        <taxon>Embryophyta</taxon>
        <taxon>Tracheophyta</taxon>
        <taxon>Spermatophyta</taxon>
        <taxon>Magnoliopsida</taxon>
        <taxon>Liliopsida</taxon>
        <taxon>Poales</taxon>
        <taxon>Poaceae</taxon>
        <taxon>PACMAD clade</taxon>
        <taxon>Arundinoideae</taxon>
        <taxon>Arundineae</taxon>
        <taxon>Arundo</taxon>
    </lineage>
</organism>
<evidence type="ECO:0000313" key="2">
    <source>
        <dbReference type="EMBL" id="JAD50356.1"/>
    </source>
</evidence>
<name>A0A0A9AGR6_ARUDO</name>
<dbReference type="AlphaFoldDB" id="A0A0A9AGR6"/>
<feature type="chain" id="PRO_5002042628" evidence="1">
    <location>
        <begin position="27"/>
        <end position="127"/>
    </location>
</feature>
<sequence length="127" mass="13758">MYFDCAWTILLALLAWSFHPLSLDLAVRVISSVKEKSISSIKIKCSSISLSLDHSTSPAPSVRLILSSLPYLWGLTAISPVVNPSLGFPDQQRVPVSGNDTDEFGTPKIALYLPSAPKLLFSSSQLP</sequence>
<evidence type="ECO:0000256" key="1">
    <source>
        <dbReference type="SAM" id="SignalP"/>
    </source>
</evidence>
<keyword evidence="1" id="KW-0732">Signal</keyword>
<reference evidence="2" key="1">
    <citation type="submission" date="2014-09" db="EMBL/GenBank/DDBJ databases">
        <authorList>
            <person name="Magalhaes I.L.F."/>
            <person name="Oliveira U."/>
            <person name="Santos F.R."/>
            <person name="Vidigal T.H.D.A."/>
            <person name="Brescovit A.D."/>
            <person name="Santos A.J."/>
        </authorList>
    </citation>
    <scope>NUCLEOTIDE SEQUENCE</scope>
    <source>
        <tissue evidence="2">Shoot tissue taken approximately 20 cm above the soil surface</tissue>
    </source>
</reference>
<feature type="signal peptide" evidence="1">
    <location>
        <begin position="1"/>
        <end position="26"/>
    </location>
</feature>
<dbReference type="EMBL" id="GBRH01247539">
    <property type="protein sequence ID" value="JAD50356.1"/>
    <property type="molecule type" value="Transcribed_RNA"/>
</dbReference>
<accession>A0A0A9AGR6</accession>